<evidence type="ECO:0000256" key="1">
    <source>
        <dbReference type="ARBA" id="ARBA00022729"/>
    </source>
</evidence>
<keyword evidence="2" id="KW-1015">Disulfide bond</keyword>
<dbReference type="PANTHER" id="PTHR32444">
    <property type="entry name" value="BULB-TYPE LECTIN DOMAIN-CONTAINING PROTEIN"/>
    <property type="match status" value="1"/>
</dbReference>
<dbReference type="Gene3D" id="2.90.10.10">
    <property type="entry name" value="Bulb-type lectin domain"/>
    <property type="match status" value="1"/>
</dbReference>
<dbReference type="InterPro" id="IPR001480">
    <property type="entry name" value="Bulb-type_lectin_dom"/>
</dbReference>
<dbReference type="PANTHER" id="PTHR32444:SF247">
    <property type="entry name" value="OS01G0958200 PROTEIN"/>
    <property type="match status" value="1"/>
</dbReference>
<keyword evidence="5" id="KW-0808">Transferase</keyword>
<protein>
    <submittedName>
        <fullName evidence="5">G-type lectin S-receptor-like serine/threonine-protein kinase</fullName>
    </submittedName>
</protein>
<dbReference type="FunFam" id="2.90.10.10:FF:000002">
    <property type="entry name" value="Serine/threonine-protein kinase"/>
    <property type="match status" value="1"/>
</dbReference>
<evidence type="ECO:0000256" key="2">
    <source>
        <dbReference type="ARBA" id="ARBA00023157"/>
    </source>
</evidence>
<dbReference type="PROSITE" id="PS50927">
    <property type="entry name" value="BULB_LECTIN"/>
    <property type="match status" value="1"/>
</dbReference>
<dbReference type="EMBL" id="JAQIZT010000005">
    <property type="protein sequence ID" value="KAJ6995880.1"/>
    <property type="molecule type" value="Genomic_DNA"/>
</dbReference>
<reference evidence="5" key="1">
    <citation type="journal article" date="2023" name="Mol. Ecol. Resour.">
        <title>Chromosome-level genome assembly of a triploid poplar Populus alba 'Berolinensis'.</title>
        <authorList>
            <person name="Chen S."/>
            <person name="Yu Y."/>
            <person name="Wang X."/>
            <person name="Wang S."/>
            <person name="Zhang T."/>
            <person name="Zhou Y."/>
            <person name="He R."/>
            <person name="Meng N."/>
            <person name="Wang Y."/>
            <person name="Liu W."/>
            <person name="Liu Z."/>
            <person name="Liu J."/>
            <person name="Guo Q."/>
            <person name="Huang H."/>
            <person name="Sederoff R.R."/>
            <person name="Wang G."/>
            <person name="Qu G."/>
            <person name="Chen S."/>
        </authorList>
    </citation>
    <scope>NUCLEOTIDE SEQUENCE</scope>
    <source>
        <strain evidence="5">SC-2020</strain>
    </source>
</reference>
<dbReference type="CDD" id="cd00028">
    <property type="entry name" value="B_lectin"/>
    <property type="match status" value="1"/>
</dbReference>
<gene>
    <name evidence="5" type="ORF">NC653_012682</name>
</gene>
<sequence length="309" mass="34470">MQKLQWDFDGFSELASAKFDSDTLLVGQSLSASQTLISQNGTFELGFFKRGTSVNIYLGIWYKNFADKIYVWVANRESPSNDPASSKLELSADGNLVLLTNVTKTIWSTAPASSMSNTSTAEAVLLDDGNFVVRDGSNPPTIYWQSFDYPTDTWLPGGKLGINKHTGQVQRLISWKNSEDPAPGMFSFGIDPNGSSQLFIEWNRSHRYWSSGMAEEVAKLNKREEKTERKREEEAAEQPVLFLRFPSRSSLDRAEILTAASRRVALHSGRLDRRLVAWKLAVLTENGAVSILNLRKNSCEPIIVDSGSF</sequence>
<organism evidence="5 6">
    <name type="scientific">Populus alba x Populus x berolinensis</name>
    <dbReference type="NCBI Taxonomy" id="444605"/>
    <lineage>
        <taxon>Eukaryota</taxon>
        <taxon>Viridiplantae</taxon>
        <taxon>Streptophyta</taxon>
        <taxon>Embryophyta</taxon>
        <taxon>Tracheophyta</taxon>
        <taxon>Spermatophyta</taxon>
        <taxon>Magnoliopsida</taxon>
        <taxon>eudicotyledons</taxon>
        <taxon>Gunneridae</taxon>
        <taxon>Pentapetalae</taxon>
        <taxon>rosids</taxon>
        <taxon>fabids</taxon>
        <taxon>Malpighiales</taxon>
        <taxon>Salicaceae</taxon>
        <taxon>Saliceae</taxon>
        <taxon>Populus</taxon>
    </lineage>
</organism>
<dbReference type="Pfam" id="PF01453">
    <property type="entry name" value="B_lectin"/>
    <property type="match status" value="1"/>
</dbReference>
<evidence type="ECO:0000313" key="5">
    <source>
        <dbReference type="EMBL" id="KAJ6995880.1"/>
    </source>
</evidence>
<dbReference type="AlphaFoldDB" id="A0AAD6W1N3"/>
<feature type="domain" description="Bulb-type lectin" evidence="4">
    <location>
        <begin position="21"/>
        <end position="146"/>
    </location>
</feature>
<dbReference type="SMART" id="SM00108">
    <property type="entry name" value="B_lectin"/>
    <property type="match status" value="1"/>
</dbReference>
<evidence type="ECO:0000313" key="6">
    <source>
        <dbReference type="Proteomes" id="UP001164929"/>
    </source>
</evidence>
<proteinExistence type="predicted"/>
<dbReference type="SUPFAM" id="SSF51110">
    <property type="entry name" value="alpha-D-mannose-specific plant lectins"/>
    <property type="match status" value="1"/>
</dbReference>
<evidence type="ECO:0000256" key="3">
    <source>
        <dbReference type="ARBA" id="ARBA00023180"/>
    </source>
</evidence>
<keyword evidence="3" id="KW-0325">Glycoprotein</keyword>
<dbReference type="Proteomes" id="UP001164929">
    <property type="component" value="Chromosome 5"/>
</dbReference>
<keyword evidence="6" id="KW-1185">Reference proteome</keyword>
<keyword evidence="1" id="KW-0732">Signal</keyword>
<keyword evidence="5" id="KW-0418">Kinase</keyword>
<dbReference type="GO" id="GO:0016301">
    <property type="term" value="F:kinase activity"/>
    <property type="evidence" value="ECO:0007669"/>
    <property type="project" value="UniProtKB-KW"/>
</dbReference>
<evidence type="ECO:0000259" key="4">
    <source>
        <dbReference type="PROSITE" id="PS50927"/>
    </source>
</evidence>
<accession>A0AAD6W1N3</accession>
<dbReference type="InterPro" id="IPR036426">
    <property type="entry name" value="Bulb-type_lectin_dom_sf"/>
</dbReference>
<comment type="caution">
    <text evidence="5">The sequence shown here is derived from an EMBL/GenBank/DDBJ whole genome shotgun (WGS) entry which is preliminary data.</text>
</comment>
<name>A0AAD6W1N3_9ROSI</name>